<dbReference type="SUPFAM" id="SSF51197">
    <property type="entry name" value="Clavaminate synthase-like"/>
    <property type="match status" value="1"/>
</dbReference>
<evidence type="ECO:0000256" key="3">
    <source>
        <dbReference type="ARBA" id="ARBA00023002"/>
    </source>
</evidence>
<dbReference type="PANTHER" id="PTHR10209">
    <property type="entry name" value="OXIDOREDUCTASE, 2OG-FE II OXYGENASE FAMILY PROTEIN"/>
    <property type="match status" value="1"/>
</dbReference>
<evidence type="ECO:0000259" key="5">
    <source>
        <dbReference type="Pfam" id="PF03171"/>
    </source>
</evidence>
<accession>A0AAD4SS95</accession>
<evidence type="ECO:0000256" key="4">
    <source>
        <dbReference type="ARBA" id="ARBA00023004"/>
    </source>
</evidence>
<keyword evidence="7" id="KW-1185">Reference proteome</keyword>
<keyword evidence="3" id="KW-0560">Oxidoreductase</keyword>
<feature type="domain" description="Isopenicillin N synthase-like Fe(2+) 2OG dioxygenase" evidence="5">
    <location>
        <begin position="175"/>
        <end position="235"/>
    </location>
</feature>
<dbReference type="Gene3D" id="2.60.120.330">
    <property type="entry name" value="B-lactam Antibiotic, Isopenicillin N Synthase, Chain"/>
    <property type="match status" value="2"/>
</dbReference>
<dbReference type="GO" id="GO:0016491">
    <property type="term" value="F:oxidoreductase activity"/>
    <property type="evidence" value="ECO:0007669"/>
    <property type="project" value="UniProtKB-KW"/>
</dbReference>
<gene>
    <name evidence="6" type="ORF">MKW98_005644</name>
</gene>
<reference evidence="6" key="1">
    <citation type="submission" date="2022-04" db="EMBL/GenBank/DDBJ databases">
        <title>A functionally conserved STORR gene fusion in Papaver species that diverged 16.8 million years ago.</title>
        <authorList>
            <person name="Catania T."/>
        </authorList>
    </citation>
    <scope>NUCLEOTIDE SEQUENCE</scope>
    <source>
        <strain evidence="6">S-188037</strain>
    </source>
</reference>
<feature type="non-terminal residue" evidence="6">
    <location>
        <position position="236"/>
    </location>
</feature>
<proteinExistence type="inferred from homology"/>
<dbReference type="InterPro" id="IPR044861">
    <property type="entry name" value="IPNS-like_FE2OG_OXY"/>
</dbReference>
<dbReference type="EMBL" id="JAJJMB010008785">
    <property type="protein sequence ID" value="KAI3920818.1"/>
    <property type="molecule type" value="Genomic_DNA"/>
</dbReference>
<evidence type="ECO:0000256" key="2">
    <source>
        <dbReference type="ARBA" id="ARBA00022723"/>
    </source>
</evidence>
<dbReference type="Pfam" id="PF03171">
    <property type="entry name" value="2OG-FeII_Oxy"/>
    <property type="match status" value="1"/>
</dbReference>
<dbReference type="AlphaFoldDB" id="A0AAD4SS95"/>
<keyword evidence="4" id="KW-0408">Iron</keyword>
<dbReference type="PANTHER" id="PTHR10209:SF751">
    <property type="entry name" value="OS06G0255100 PROTEIN"/>
    <property type="match status" value="1"/>
</dbReference>
<dbReference type="GO" id="GO:0046872">
    <property type="term" value="F:metal ion binding"/>
    <property type="evidence" value="ECO:0007669"/>
    <property type="project" value="UniProtKB-KW"/>
</dbReference>
<protein>
    <recommendedName>
        <fullName evidence="5">Isopenicillin N synthase-like Fe(2+) 2OG dioxygenase domain-containing protein</fullName>
    </recommendedName>
</protein>
<evidence type="ECO:0000313" key="7">
    <source>
        <dbReference type="Proteomes" id="UP001202328"/>
    </source>
</evidence>
<keyword evidence="2" id="KW-0479">Metal-binding</keyword>
<comment type="caution">
    <text evidence="6">The sequence shown here is derived from an EMBL/GenBank/DDBJ whole genome shotgun (WGS) entry which is preliminary data.</text>
</comment>
<organism evidence="6 7">
    <name type="scientific">Papaver atlanticum</name>
    <dbReference type="NCBI Taxonomy" id="357466"/>
    <lineage>
        <taxon>Eukaryota</taxon>
        <taxon>Viridiplantae</taxon>
        <taxon>Streptophyta</taxon>
        <taxon>Embryophyta</taxon>
        <taxon>Tracheophyta</taxon>
        <taxon>Spermatophyta</taxon>
        <taxon>Magnoliopsida</taxon>
        <taxon>Ranunculales</taxon>
        <taxon>Papaveraceae</taxon>
        <taxon>Papaveroideae</taxon>
        <taxon>Papaver</taxon>
    </lineage>
</organism>
<dbReference type="InterPro" id="IPR027443">
    <property type="entry name" value="IPNS-like_sf"/>
</dbReference>
<sequence length="236" mass="26780">MALTAPAVVAEEIYDRAKEVKDFNDSKLGVKGLLDSGITSIPRFFIHPPESLPSSTPTNKLASNGEIPTIDLSAINTDHRSFIVDRIKEASCTWGFFQVINQPRRSIRYTQPQTHCMGMDHVDSDKIPEILRSGLFELDQHIERLGETLMEIWLGLEKDRLKKMACLGRRHLPDHYNPHYPEPNRTMGTECHTDPSVFTALLQDQIGRLQVNHGEHWVDVKRMYGALVLNIGDVIQ</sequence>
<dbReference type="Proteomes" id="UP001202328">
    <property type="component" value="Unassembled WGS sequence"/>
</dbReference>
<evidence type="ECO:0000313" key="6">
    <source>
        <dbReference type="EMBL" id="KAI3920818.1"/>
    </source>
</evidence>
<comment type="similarity">
    <text evidence="1">Belongs to the iron/ascorbate-dependent oxidoreductase family.</text>
</comment>
<name>A0AAD4SS95_9MAGN</name>
<evidence type="ECO:0000256" key="1">
    <source>
        <dbReference type="ARBA" id="ARBA00008056"/>
    </source>
</evidence>